<dbReference type="PROSITE" id="PS00893">
    <property type="entry name" value="NUDIX_BOX"/>
    <property type="match status" value="1"/>
</dbReference>
<comment type="similarity">
    <text evidence="2 5">Belongs to the Nudix hydrolase family.</text>
</comment>
<name>A0A2I2KXB9_9ACTN</name>
<organism evidence="7 8">
    <name type="scientific">Frankia canadensis</name>
    <dbReference type="NCBI Taxonomy" id="1836972"/>
    <lineage>
        <taxon>Bacteria</taxon>
        <taxon>Bacillati</taxon>
        <taxon>Actinomycetota</taxon>
        <taxon>Actinomycetes</taxon>
        <taxon>Frankiales</taxon>
        <taxon>Frankiaceae</taxon>
        <taxon>Frankia</taxon>
    </lineage>
</organism>
<keyword evidence="8" id="KW-1185">Reference proteome</keyword>
<proteinExistence type="inferred from homology"/>
<dbReference type="PANTHER" id="PTHR43046">
    <property type="entry name" value="GDP-MANNOSE MANNOSYL HYDROLASE"/>
    <property type="match status" value="1"/>
</dbReference>
<keyword evidence="4" id="KW-0460">Magnesium</keyword>
<reference evidence="7 8" key="1">
    <citation type="submission" date="2017-06" db="EMBL/GenBank/DDBJ databases">
        <authorList>
            <person name="Kim H.J."/>
            <person name="Triplett B.A."/>
        </authorList>
    </citation>
    <scope>NUCLEOTIDE SEQUENCE [LARGE SCALE GENOMIC DNA]</scope>
    <source>
        <strain evidence="7">FRACA_ARgP5</strain>
    </source>
</reference>
<dbReference type="Pfam" id="PF00293">
    <property type="entry name" value="NUDIX"/>
    <property type="match status" value="1"/>
</dbReference>
<evidence type="ECO:0000256" key="1">
    <source>
        <dbReference type="ARBA" id="ARBA00001946"/>
    </source>
</evidence>
<evidence type="ECO:0000256" key="3">
    <source>
        <dbReference type="ARBA" id="ARBA00022801"/>
    </source>
</evidence>
<dbReference type="InterPro" id="IPR020476">
    <property type="entry name" value="Nudix_hydrolase"/>
</dbReference>
<dbReference type="Gene3D" id="3.90.79.10">
    <property type="entry name" value="Nucleoside Triphosphate Pyrophosphohydrolase"/>
    <property type="match status" value="1"/>
</dbReference>
<dbReference type="InterPro" id="IPR015797">
    <property type="entry name" value="NUDIX_hydrolase-like_dom_sf"/>
</dbReference>
<dbReference type="InterPro" id="IPR020084">
    <property type="entry name" value="NUDIX_hydrolase_CS"/>
</dbReference>
<protein>
    <submittedName>
        <fullName evidence="7">ADP-ribose pyrophosphatase</fullName>
    </submittedName>
</protein>
<dbReference type="EMBL" id="FZMO01000379">
    <property type="protein sequence ID" value="SNQ50311.1"/>
    <property type="molecule type" value="Genomic_DNA"/>
</dbReference>
<dbReference type="PROSITE" id="PS51462">
    <property type="entry name" value="NUDIX"/>
    <property type="match status" value="1"/>
</dbReference>
<dbReference type="InterPro" id="IPR000086">
    <property type="entry name" value="NUDIX_hydrolase_dom"/>
</dbReference>
<dbReference type="SUPFAM" id="SSF55811">
    <property type="entry name" value="Nudix"/>
    <property type="match status" value="1"/>
</dbReference>
<evidence type="ECO:0000256" key="4">
    <source>
        <dbReference type="ARBA" id="ARBA00022842"/>
    </source>
</evidence>
<dbReference type="AlphaFoldDB" id="A0A2I2KXB9"/>
<accession>A0A2I2KXB9</accession>
<evidence type="ECO:0000256" key="5">
    <source>
        <dbReference type="RuleBase" id="RU003476"/>
    </source>
</evidence>
<dbReference type="Proteomes" id="UP000234331">
    <property type="component" value="Unassembled WGS sequence"/>
</dbReference>
<feature type="domain" description="Nudix hydrolase" evidence="6">
    <location>
        <begin position="1"/>
        <end position="138"/>
    </location>
</feature>
<dbReference type="GO" id="GO:0016787">
    <property type="term" value="F:hydrolase activity"/>
    <property type="evidence" value="ECO:0007669"/>
    <property type="project" value="UniProtKB-KW"/>
</dbReference>
<dbReference type="PANTHER" id="PTHR43046:SF12">
    <property type="entry name" value="GDP-MANNOSE MANNOSYL HYDROLASE"/>
    <property type="match status" value="1"/>
</dbReference>
<evidence type="ECO:0000259" key="6">
    <source>
        <dbReference type="PROSITE" id="PS51462"/>
    </source>
</evidence>
<gene>
    <name evidence="7" type="ORF">FRACA_440008</name>
</gene>
<dbReference type="CDD" id="cd04685">
    <property type="entry name" value="NUDIX_Hydrolase"/>
    <property type="match status" value="1"/>
</dbReference>
<evidence type="ECO:0000313" key="8">
    <source>
        <dbReference type="Proteomes" id="UP000234331"/>
    </source>
</evidence>
<dbReference type="PRINTS" id="PR00502">
    <property type="entry name" value="NUDIXFAMILY"/>
</dbReference>
<sequence length="148" mass="16679">MLVDPTDTILLIRSHDPTLEAAPQWWHVPGGGLDPGETPAAAAVREVFEEVGYRLDDPGPPVATRRASFTYLGEDYRQAETFYVARVPRRLVLDPSSWTATEQRSILGWAWWSVPDLRATTETVYPTGLVRLLDDWLRSGPPARPRRL</sequence>
<keyword evidence="3 5" id="KW-0378">Hydrolase</keyword>
<evidence type="ECO:0000256" key="2">
    <source>
        <dbReference type="ARBA" id="ARBA00005582"/>
    </source>
</evidence>
<comment type="cofactor">
    <cofactor evidence="1">
        <name>Mg(2+)</name>
        <dbReference type="ChEBI" id="CHEBI:18420"/>
    </cofactor>
</comment>
<evidence type="ECO:0000313" key="7">
    <source>
        <dbReference type="EMBL" id="SNQ50311.1"/>
    </source>
</evidence>